<evidence type="ECO:0000313" key="2">
    <source>
        <dbReference type="Proteomes" id="UP001190700"/>
    </source>
</evidence>
<proteinExistence type="predicted"/>
<name>A0AAE0EMD3_9CHLO</name>
<evidence type="ECO:0000313" key="1">
    <source>
        <dbReference type="EMBL" id="KAK3233676.1"/>
    </source>
</evidence>
<dbReference type="Proteomes" id="UP001190700">
    <property type="component" value="Unassembled WGS sequence"/>
</dbReference>
<reference evidence="1 2" key="1">
    <citation type="journal article" date="2015" name="Genome Biol. Evol.">
        <title>Comparative Genomics of a Bacterivorous Green Alga Reveals Evolutionary Causalities and Consequences of Phago-Mixotrophic Mode of Nutrition.</title>
        <authorList>
            <person name="Burns J.A."/>
            <person name="Paasch A."/>
            <person name="Narechania A."/>
            <person name="Kim E."/>
        </authorList>
    </citation>
    <scope>NUCLEOTIDE SEQUENCE [LARGE SCALE GENOMIC DNA]</scope>
    <source>
        <strain evidence="1 2">PLY_AMNH</strain>
    </source>
</reference>
<organism evidence="1 2">
    <name type="scientific">Cymbomonas tetramitiformis</name>
    <dbReference type="NCBI Taxonomy" id="36881"/>
    <lineage>
        <taxon>Eukaryota</taxon>
        <taxon>Viridiplantae</taxon>
        <taxon>Chlorophyta</taxon>
        <taxon>Pyramimonadophyceae</taxon>
        <taxon>Pyramimonadales</taxon>
        <taxon>Pyramimonadaceae</taxon>
        <taxon>Cymbomonas</taxon>
    </lineage>
</organism>
<keyword evidence="2" id="KW-1185">Reference proteome</keyword>
<dbReference type="AlphaFoldDB" id="A0AAE0EMD3"/>
<sequence length="160" mass="17839">MSPEEVQKRGGVTQLNRAQVKIASQLDWGLELAMTVPQEVRRLAHEVSWKKITQVWDPWAGTGVIGKVMSLEWPHLEIMSNDWNPQLGWPEALNALQPGKYRAWKEKKKMYVGDGVSKPLDTGARMLRGGEATVVGMFTFSMGKFALDGATTEDAEQALI</sequence>
<protein>
    <recommendedName>
        <fullName evidence="3">Methyltransferase</fullName>
    </recommendedName>
</protein>
<accession>A0AAE0EMD3</accession>
<comment type="caution">
    <text evidence="1">The sequence shown here is derived from an EMBL/GenBank/DDBJ whole genome shotgun (WGS) entry which is preliminary data.</text>
</comment>
<dbReference type="EMBL" id="LGRX02035651">
    <property type="protein sequence ID" value="KAK3233676.1"/>
    <property type="molecule type" value="Genomic_DNA"/>
</dbReference>
<gene>
    <name evidence="1" type="ORF">CYMTET_56033</name>
</gene>
<evidence type="ECO:0008006" key="3">
    <source>
        <dbReference type="Google" id="ProtNLM"/>
    </source>
</evidence>